<comment type="caution">
    <text evidence="1">The sequence shown here is derived from an EMBL/GenBank/DDBJ whole genome shotgun (WGS) entry which is preliminary data.</text>
</comment>
<protein>
    <submittedName>
        <fullName evidence="1">Uncharacterized protein</fullName>
    </submittedName>
</protein>
<organism evidence="1 2">
    <name type="scientific">Mariprofundus ferrooxydans PV-1</name>
    <dbReference type="NCBI Taxonomy" id="314345"/>
    <lineage>
        <taxon>Bacteria</taxon>
        <taxon>Pseudomonadati</taxon>
        <taxon>Pseudomonadota</taxon>
        <taxon>Candidatius Mariprofundia</taxon>
        <taxon>Mariprofundales</taxon>
        <taxon>Mariprofundaceae</taxon>
        <taxon>Mariprofundus</taxon>
    </lineage>
</organism>
<evidence type="ECO:0000313" key="1">
    <source>
        <dbReference type="EMBL" id="EAU53767.1"/>
    </source>
</evidence>
<dbReference type="InParanoid" id="Q0EWZ0"/>
<keyword evidence="2" id="KW-1185">Reference proteome</keyword>
<proteinExistence type="predicted"/>
<dbReference type="AlphaFoldDB" id="Q0EWZ0"/>
<dbReference type="EMBL" id="AATS01000017">
    <property type="protein sequence ID" value="EAU53767.1"/>
    <property type="molecule type" value="Genomic_DNA"/>
</dbReference>
<dbReference type="Proteomes" id="UP000005297">
    <property type="component" value="Unassembled WGS sequence"/>
</dbReference>
<dbReference type="STRING" id="314344.AL013_07210"/>
<sequence>MHLSVQQQAQLQAEALIHKWGRDAGVEIANVRYHLLRNGLVLQNIQARRGEESLTIRHILIHANPQLLTGSHPRIGDVTVSGVDVTLDMRSGESVWLHEQAFLQLWQATRSFSLGGGRLAVYAAQGSDKPLVFSDVNFHLNTRDAVRLFSVSARLGGGQLQGTWSQSAGHTQGKSSWQQLDASLLTTRVGLHAIPGQLNGAFDWTSTAAGDHQSGSSDVEGQVQLSSAVGTSRSRTLQWHAIEHGGQWLIDTKAEAWPLRPWSAVLPHLAGRELTAGHFDGVLHWQGKPGAWMVNSEHGTLYDLTYAADQRQAWYWSQISYEQANFDTSEHSMHIDSAELDDSRLVLDTQSLPDNAATTNQWRVSAGKMTINNMMLALSLPHGKVMLPELNGRSSWPADEPLSFDLMTAKTTSLPAQAISEWHLKGSTEGGERVAADFNVVGRHVSLPLLRALLPFRVDEGHGTSLAGSAELNIDVSIRQGQWQMQGRAAARDLRLSHGGSIWSAANASVAFGPVGMGLDFQQISSIEADGWHYVTALQPLTATVQGDQQDSAARQLPWWMTALRENHCRIDRLHWQDGTLSIGRNDAHWAEKIDVDMQHIAPDDWAETKIHGVAGGAPFSLDGEWDLFSDYGRIRGTGRINNALPFFLSDWMRASGMPQLIRGRLSAAISLSSPTTPENWMATVTLTLKRGLFEKQEAPSDPMLARTGYKTAELLYGLQNDRMLAGVSYTAGGRWSELTLESLGEGLQQALRNGMHRHAMLTADERVQKRIMAEKRGHLETRIRLHDNKRLSLNERTRLHKVMVKAHNYPEMMIDLRPEWTGATLSATEAERIRETQQAVERYLIHRNIDVGRIYPLRPSASSHVEESGSVWVETAP</sequence>
<gene>
    <name evidence="1" type="ORF">SPV1_10054</name>
</gene>
<accession>Q0EWZ0</accession>
<evidence type="ECO:0000313" key="2">
    <source>
        <dbReference type="Proteomes" id="UP000005297"/>
    </source>
</evidence>
<reference evidence="1 2" key="1">
    <citation type="submission" date="2006-09" db="EMBL/GenBank/DDBJ databases">
        <authorList>
            <person name="Emerson D."/>
            <person name="Ferriera S."/>
            <person name="Johnson J."/>
            <person name="Kravitz S."/>
            <person name="Halpern A."/>
            <person name="Remington K."/>
            <person name="Beeson K."/>
            <person name="Tran B."/>
            <person name="Rogers Y.-H."/>
            <person name="Friedman R."/>
            <person name="Venter J.C."/>
        </authorList>
    </citation>
    <scope>NUCLEOTIDE SEQUENCE [LARGE SCALE GENOMIC DNA]</scope>
    <source>
        <strain evidence="1 2">PV-1</strain>
    </source>
</reference>
<dbReference type="HOGENOM" id="CLU_327554_0_0_0"/>
<name>Q0EWZ0_9PROT</name>